<protein>
    <submittedName>
        <fullName evidence="2">Uncharacterized protein</fullName>
    </submittedName>
</protein>
<dbReference type="EMBL" id="QGKX02001621">
    <property type="protein sequence ID" value="KAF3500681.1"/>
    <property type="molecule type" value="Genomic_DNA"/>
</dbReference>
<evidence type="ECO:0000313" key="2">
    <source>
        <dbReference type="EMBL" id="KAF3500681.1"/>
    </source>
</evidence>
<proteinExistence type="predicted"/>
<accession>A0A8S9NEY1</accession>
<evidence type="ECO:0000313" key="3">
    <source>
        <dbReference type="Proteomes" id="UP000712600"/>
    </source>
</evidence>
<gene>
    <name evidence="2" type="ORF">F2Q69_00041234</name>
</gene>
<sequence length="83" mass="9528">MSRAMEGLKIINEVECKMCCSSSKVKYEPNTSDLLYRSKQKKPKLNPNGLDNDKTTPGSSEVWRKTRISRFHTSLNRKRVALP</sequence>
<organism evidence="2 3">
    <name type="scientific">Brassica cretica</name>
    <name type="common">Mustard</name>
    <dbReference type="NCBI Taxonomy" id="69181"/>
    <lineage>
        <taxon>Eukaryota</taxon>
        <taxon>Viridiplantae</taxon>
        <taxon>Streptophyta</taxon>
        <taxon>Embryophyta</taxon>
        <taxon>Tracheophyta</taxon>
        <taxon>Spermatophyta</taxon>
        <taxon>Magnoliopsida</taxon>
        <taxon>eudicotyledons</taxon>
        <taxon>Gunneridae</taxon>
        <taxon>Pentapetalae</taxon>
        <taxon>rosids</taxon>
        <taxon>malvids</taxon>
        <taxon>Brassicales</taxon>
        <taxon>Brassicaceae</taxon>
        <taxon>Brassiceae</taxon>
        <taxon>Brassica</taxon>
    </lineage>
</organism>
<dbReference type="AlphaFoldDB" id="A0A8S9NEY1"/>
<dbReference type="Proteomes" id="UP000712600">
    <property type="component" value="Unassembled WGS sequence"/>
</dbReference>
<evidence type="ECO:0000256" key="1">
    <source>
        <dbReference type="SAM" id="MobiDB-lite"/>
    </source>
</evidence>
<name>A0A8S9NEY1_BRACR</name>
<feature type="region of interest" description="Disordered" evidence="1">
    <location>
        <begin position="31"/>
        <end position="63"/>
    </location>
</feature>
<reference evidence="2" key="1">
    <citation type="submission" date="2019-12" db="EMBL/GenBank/DDBJ databases">
        <title>Genome sequencing and annotation of Brassica cretica.</title>
        <authorList>
            <person name="Studholme D.J."/>
            <person name="Sarris P."/>
        </authorList>
    </citation>
    <scope>NUCLEOTIDE SEQUENCE</scope>
    <source>
        <strain evidence="2">PFS-109/04</strain>
        <tissue evidence="2">Leaf</tissue>
    </source>
</reference>
<comment type="caution">
    <text evidence="2">The sequence shown here is derived from an EMBL/GenBank/DDBJ whole genome shotgun (WGS) entry which is preliminary data.</text>
</comment>